<feature type="non-terminal residue" evidence="1">
    <location>
        <position position="66"/>
    </location>
</feature>
<reference evidence="1" key="1">
    <citation type="submission" date="2016-05" db="EMBL/GenBank/DDBJ databases">
        <authorList>
            <person name="Lavstsen T."/>
            <person name="Jespersen J.S."/>
        </authorList>
    </citation>
    <scope>NUCLEOTIDE SEQUENCE</scope>
    <source>
        <tissue evidence="1">Brain</tissue>
    </source>
</reference>
<organism evidence="1">
    <name type="scientific">Nothobranchius rachovii</name>
    <name type="common">bluefin notho</name>
    <dbReference type="NCBI Taxonomy" id="451742"/>
    <lineage>
        <taxon>Eukaryota</taxon>
        <taxon>Metazoa</taxon>
        <taxon>Chordata</taxon>
        <taxon>Craniata</taxon>
        <taxon>Vertebrata</taxon>
        <taxon>Euteleostomi</taxon>
        <taxon>Actinopterygii</taxon>
        <taxon>Neopterygii</taxon>
        <taxon>Teleostei</taxon>
        <taxon>Neoteleostei</taxon>
        <taxon>Acanthomorphata</taxon>
        <taxon>Ovalentaria</taxon>
        <taxon>Atherinomorphae</taxon>
        <taxon>Cyprinodontiformes</taxon>
        <taxon>Nothobranchiidae</taxon>
        <taxon>Nothobranchius</taxon>
    </lineage>
</organism>
<gene>
    <name evidence="1" type="primary">Nfu_g_1_005494</name>
</gene>
<name>A0A1A8S9M8_9TELE</name>
<proteinExistence type="predicted"/>
<accession>A0A1A8S9M8</accession>
<evidence type="ECO:0000313" key="1">
    <source>
        <dbReference type="EMBL" id="SBS14259.1"/>
    </source>
</evidence>
<reference evidence="1" key="2">
    <citation type="submission" date="2016-06" db="EMBL/GenBank/DDBJ databases">
        <title>The genome of a short-lived fish provides insights into sex chromosome evolution and the genetic control of aging.</title>
        <authorList>
            <person name="Reichwald K."/>
            <person name="Felder M."/>
            <person name="Petzold A."/>
            <person name="Koch P."/>
            <person name="Groth M."/>
            <person name="Platzer M."/>
        </authorList>
    </citation>
    <scope>NUCLEOTIDE SEQUENCE</scope>
    <source>
        <tissue evidence="1">Brain</tissue>
    </source>
</reference>
<protein>
    <submittedName>
        <fullName evidence="1">Uncharacterized protein</fullName>
    </submittedName>
</protein>
<dbReference type="AlphaFoldDB" id="A0A1A8S9M8"/>
<feature type="non-terminal residue" evidence="1">
    <location>
        <position position="1"/>
    </location>
</feature>
<dbReference type="EMBL" id="HAEI01011800">
    <property type="protein sequence ID" value="SBS14259.1"/>
    <property type="molecule type" value="Transcribed_RNA"/>
</dbReference>
<sequence length="66" mass="7397">QREQHGSLTNMAPAPGIIRILVHLAQRMAFGGSERSSVIRHGMSNLWPLLHSAYLKVNCLMSPLRF</sequence>